<keyword evidence="5" id="KW-1185">Reference proteome</keyword>
<evidence type="ECO:0000313" key="4">
    <source>
        <dbReference type="EMBL" id="BBL03295.1"/>
    </source>
</evidence>
<dbReference type="GO" id="GO:0005524">
    <property type="term" value="F:ATP binding"/>
    <property type="evidence" value="ECO:0007669"/>
    <property type="project" value="UniProtKB-KW"/>
</dbReference>
<evidence type="ECO:0000256" key="2">
    <source>
        <dbReference type="SAM" id="MobiDB-lite"/>
    </source>
</evidence>
<keyword evidence="1" id="KW-0547">Nucleotide-binding</keyword>
<dbReference type="PANTHER" id="PTHR23077">
    <property type="entry name" value="AAA-FAMILY ATPASE"/>
    <property type="match status" value="1"/>
</dbReference>
<reference evidence="5" key="1">
    <citation type="submission" date="2019-06" db="EMBL/GenBank/DDBJ databases">
        <title>Alistipes onderdonkii subsp. vulgaris subsp. nov., Alistipes dispar sp. nov. and Alistipes communis sp. nov., isolated from human faeces, and creation of Alistipes onderdonkii subsp. onderdonkii subsp. nov.</title>
        <authorList>
            <person name="Sakamoto M."/>
            <person name="Ikeyama N."/>
            <person name="Ogata Y."/>
            <person name="Suda W."/>
            <person name="Iino T."/>
            <person name="Hattori M."/>
            <person name="Ohkuma M."/>
        </authorList>
    </citation>
    <scope>NUCLEOTIDE SEQUENCE [LARGE SCALE GENOMIC DNA]</scope>
    <source>
        <strain evidence="5">5CBH24</strain>
    </source>
</reference>
<dbReference type="GO" id="GO:0016887">
    <property type="term" value="F:ATP hydrolysis activity"/>
    <property type="evidence" value="ECO:0007669"/>
    <property type="project" value="InterPro"/>
</dbReference>
<comment type="similarity">
    <text evidence="1">Belongs to the AAA ATPase family.</text>
</comment>
<dbReference type="GO" id="GO:0004672">
    <property type="term" value="F:protein kinase activity"/>
    <property type="evidence" value="ECO:0007669"/>
    <property type="project" value="InterPro"/>
</dbReference>
<dbReference type="Pfam" id="PF00069">
    <property type="entry name" value="Pkinase"/>
    <property type="match status" value="1"/>
</dbReference>
<feature type="domain" description="Protein kinase" evidence="3">
    <location>
        <begin position="13"/>
        <end position="286"/>
    </location>
</feature>
<dbReference type="Proteomes" id="UP000318946">
    <property type="component" value="Chromosome"/>
</dbReference>
<dbReference type="OrthoDB" id="7438987at2"/>
<accession>A0A4Y1WRH8</accession>
<dbReference type="Gene3D" id="3.30.200.20">
    <property type="entry name" value="Phosphorylase Kinase, domain 1"/>
    <property type="match status" value="1"/>
</dbReference>
<dbReference type="SMART" id="SM00382">
    <property type="entry name" value="AAA"/>
    <property type="match status" value="1"/>
</dbReference>
<dbReference type="PROSITE" id="PS50011">
    <property type="entry name" value="PROTEIN_KINASE_DOM"/>
    <property type="match status" value="1"/>
</dbReference>
<dbReference type="InterPro" id="IPR027417">
    <property type="entry name" value="P-loop_NTPase"/>
</dbReference>
<dbReference type="GeneID" id="78341326"/>
<organism evidence="4 5">
    <name type="scientific">Alistipes communis</name>
    <dbReference type="NCBI Taxonomy" id="2585118"/>
    <lineage>
        <taxon>Bacteria</taxon>
        <taxon>Pseudomonadati</taxon>
        <taxon>Bacteroidota</taxon>
        <taxon>Bacteroidia</taxon>
        <taxon>Bacteroidales</taxon>
        <taxon>Rikenellaceae</taxon>
        <taxon>Alistipes</taxon>
    </lineage>
</organism>
<dbReference type="RefSeq" id="WP_141412170.1">
    <property type="nucleotide sequence ID" value="NZ_AP019735.1"/>
</dbReference>
<dbReference type="InterPro" id="IPR003593">
    <property type="entry name" value="AAA+_ATPase"/>
</dbReference>
<proteinExistence type="inferred from homology"/>
<dbReference type="Gene3D" id="3.40.50.300">
    <property type="entry name" value="P-loop containing nucleotide triphosphate hydrolases"/>
    <property type="match status" value="1"/>
</dbReference>
<feature type="region of interest" description="Disordered" evidence="2">
    <location>
        <begin position="294"/>
        <end position="314"/>
    </location>
</feature>
<dbReference type="PROSITE" id="PS00674">
    <property type="entry name" value="AAA"/>
    <property type="match status" value="1"/>
</dbReference>
<dbReference type="EMBL" id="AP019735">
    <property type="protein sequence ID" value="BBL03295.1"/>
    <property type="molecule type" value="Genomic_DNA"/>
</dbReference>
<dbReference type="Gene3D" id="1.10.8.60">
    <property type="match status" value="1"/>
</dbReference>
<dbReference type="SUPFAM" id="SSF56112">
    <property type="entry name" value="Protein kinase-like (PK-like)"/>
    <property type="match status" value="1"/>
</dbReference>
<dbReference type="SUPFAM" id="SSF52540">
    <property type="entry name" value="P-loop containing nucleoside triphosphate hydrolases"/>
    <property type="match status" value="1"/>
</dbReference>
<dbReference type="InterPro" id="IPR011009">
    <property type="entry name" value="Kinase-like_dom_sf"/>
</dbReference>
<name>A0A4Y1WRH8_9BACT</name>
<dbReference type="Gene3D" id="1.10.510.10">
    <property type="entry name" value="Transferase(Phosphotransferase) domain 1"/>
    <property type="match status" value="1"/>
</dbReference>
<protein>
    <recommendedName>
        <fullName evidence="3">Protein kinase domain-containing protein</fullName>
    </recommendedName>
</protein>
<gene>
    <name evidence="4" type="ORF">A5CBH24_06080</name>
</gene>
<evidence type="ECO:0000259" key="3">
    <source>
        <dbReference type="PROSITE" id="PS50011"/>
    </source>
</evidence>
<dbReference type="AlphaFoldDB" id="A0A4Y1WRH8"/>
<dbReference type="InterPro" id="IPR003959">
    <property type="entry name" value="ATPase_AAA_core"/>
</dbReference>
<sequence>MPTFSKKQRIGNYIVTFHVKDSKYAETYRVKDETGKNFFLKLFDYSKLHRTQFDEGGEILELSIVKNVHHPNILTLHDDGELICNGCKKAYAVYDYIVGETLAEKVNRERQCSLYDARQITLGILEGVRYLHTKPQPIMHNELTIQNIMLDLSKSIPTPKIIDFGYARYLQQSQRDFLTEGLNPFYMAPETFNGVFTAQSDLYSVGVLLYHILFGLPPHFIDLSPFQQDRNNLIDAILNERRKPLKVPEFSDTNLWSPIVEVINKALAENIDDRFKNAEEFIKALTGEIKICRNSSHSSPTQSRQLSKSSTRSGNGFADVAGMEMLKEQLRSDVIDLLKNPEQAKELGLALPNGLLFYGPPGCGKTYFAEKFAEEVGCNYMYIRCSDIASPYIHGGQDKIAAVFAEARKNAPTILFFDEIDAMLQSRSKQDNASMSGEVNEFLSQLNNCGIDGVIVIGATNKPNEIDDAALRAGRLEFKYYIPLPDFETRKALFRIHLKRRKVDLGIDYDKLAKLTDNYISADIKLIVDTAARFVFRNKLNRISLEVLENAIKITKPSVSLETIKSYEAIKAKFEPSNSEPTARRKIGF</sequence>
<dbReference type="InterPro" id="IPR050168">
    <property type="entry name" value="AAA_ATPase_domain"/>
</dbReference>
<keyword evidence="1" id="KW-0067">ATP-binding</keyword>
<dbReference type="Pfam" id="PF00004">
    <property type="entry name" value="AAA"/>
    <property type="match status" value="1"/>
</dbReference>
<dbReference type="InterPro" id="IPR003960">
    <property type="entry name" value="ATPase_AAA_CS"/>
</dbReference>
<evidence type="ECO:0000256" key="1">
    <source>
        <dbReference type="RuleBase" id="RU003651"/>
    </source>
</evidence>
<evidence type="ECO:0000313" key="5">
    <source>
        <dbReference type="Proteomes" id="UP000318946"/>
    </source>
</evidence>
<dbReference type="KEGG" id="acou:A5CBH24_06080"/>
<dbReference type="InterPro" id="IPR000719">
    <property type="entry name" value="Prot_kinase_dom"/>
</dbReference>